<reference evidence="3 5" key="2">
    <citation type="submission" date="2018-06" db="EMBL/GenBank/DDBJ databases">
        <title>Genomic Encyclopedia of Type Strains, Phase III (KMG-III): the genomes of soil and plant-associated and newly described type strains.</title>
        <authorList>
            <person name="Whitman W."/>
        </authorList>
    </citation>
    <scope>NUCLEOTIDE SEQUENCE [LARGE SCALE GENOMIC DNA]</scope>
    <source>
        <strain evidence="3 5">CGMCC 1.15366</strain>
    </source>
</reference>
<evidence type="ECO:0000313" key="3">
    <source>
        <dbReference type="EMBL" id="RAJ93702.1"/>
    </source>
</evidence>
<keyword evidence="2" id="KW-0812">Transmembrane</keyword>
<dbReference type="RefSeq" id="WP_111570344.1">
    <property type="nucleotide sequence ID" value="NZ_PIPK01000016.1"/>
</dbReference>
<feature type="transmembrane region" description="Helical" evidence="2">
    <location>
        <begin position="66"/>
        <end position="92"/>
    </location>
</feature>
<accession>A0A327WRP6</accession>
<organism evidence="3 5">
    <name type="scientific">Aliidiomarina maris</name>
    <dbReference type="NCBI Taxonomy" id="531312"/>
    <lineage>
        <taxon>Bacteria</taxon>
        <taxon>Pseudomonadati</taxon>
        <taxon>Pseudomonadota</taxon>
        <taxon>Gammaproteobacteria</taxon>
        <taxon>Alteromonadales</taxon>
        <taxon>Idiomarinaceae</taxon>
        <taxon>Aliidiomarina</taxon>
    </lineage>
</organism>
<evidence type="ECO:0000256" key="2">
    <source>
        <dbReference type="SAM" id="Phobius"/>
    </source>
</evidence>
<comment type="caution">
    <text evidence="3">The sequence shown here is derived from an EMBL/GenBank/DDBJ whole genome shotgun (WGS) entry which is preliminary data.</text>
</comment>
<reference evidence="4 6" key="1">
    <citation type="journal article" date="2018" name="Front. Microbiol.">
        <title>Genome-Based Analysis Reveals the Taxonomy and Diversity of the Family Idiomarinaceae.</title>
        <authorList>
            <person name="Liu Y."/>
            <person name="Lai Q."/>
            <person name="Shao Z."/>
        </authorList>
    </citation>
    <scope>NUCLEOTIDE SEQUENCE [LARGE SCALE GENOMIC DNA]</scope>
    <source>
        <strain evidence="4 6">CF12-14</strain>
    </source>
</reference>
<proteinExistence type="predicted"/>
<evidence type="ECO:0000313" key="6">
    <source>
        <dbReference type="Proteomes" id="UP000287865"/>
    </source>
</evidence>
<keyword evidence="2" id="KW-1133">Transmembrane helix</keyword>
<gene>
    <name evidence="3" type="ORF">B0I24_11660</name>
    <name evidence="4" type="ORF">CWE07_13125</name>
</gene>
<sequence>MQDFGNNAGSSEPATESQAQTDASMGQGLLREIKALADEYRKLARDHVRLAALETRQAGESIVRMVISGVVAGGVAVIAWASIVGAVVALIVERGWASVSLTLLLCGILHIVALLGLAVVIRKQGRGLLMSAIVHDLDPTLTGDVGDIEKPATMDKTSQ</sequence>
<evidence type="ECO:0000313" key="5">
    <source>
        <dbReference type="Proteomes" id="UP000249203"/>
    </source>
</evidence>
<feature type="region of interest" description="Disordered" evidence="1">
    <location>
        <begin position="1"/>
        <end position="21"/>
    </location>
</feature>
<dbReference type="AlphaFoldDB" id="A0A327WRP6"/>
<evidence type="ECO:0000256" key="1">
    <source>
        <dbReference type="SAM" id="MobiDB-lite"/>
    </source>
</evidence>
<keyword evidence="2" id="KW-0472">Membrane</keyword>
<dbReference type="Proteomes" id="UP000287865">
    <property type="component" value="Unassembled WGS sequence"/>
</dbReference>
<protein>
    <submittedName>
        <fullName evidence="3">Putative superfamily III holin-X</fullName>
    </submittedName>
</protein>
<dbReference type="Proteomes" id="UP000249203">
    <property type="component" value="Unassembled WGS sequence"/>
</dbReference>
<keyword evidence="6" id="KW-1185">Reference proteome</keyword>
<dbReference type="EMBL" id="PIPK01000016">
    <property type="protein sequence ID" value="RUO19418.1"/>
    <property type="molecule type" value="Genomic_DNA"/>
</dbReference>
<evidence type="ECO:0000313" key="4">
    <source>
        <dbReference type="EMBL" id="RUO19418.1"/>
    </source>
</evidence>
<dbReference type="OrthoDB" id="9979379at2"/>
<feature type="transmembrane region" description="Helical" evidence="2">
    <location>
        <begin position="98"/>
        <end position="121"/>
    </location>
</feature>
<dbReference type="EMBL" id="QLMD01000016">
    <property type="protein sequence ID" value="RAJ93702.1"/>
    <property type="molecule type" value="Genomic_DNA"/>
</dbReference>
<dbReference type="Pfam" id="PF07332">
    <property type="entry name" value="Phage_holin_3_6"/>
    <property type="match status" value="1"/>
</dbReference>
<name>A0A327WRP6_9GAMM</name>
<dbReference type="InterPro" id="IPR009937">
    <property type="entry name" value="Phage_holin_3_6"/>
</dbReference>